<comment type="caution">
    <text evidence="1">The sequence shown here is derived from an EMBL/GenBank/DDBJ whole genome shotgun (WGS) entry which is preliminary data.</text>
</comment>
<name>A0A1X0NLH4_9TRYP</name>
<evidence type="ECO:0000313" key="2">
    <source>
        <dbReference type="Proteomes" id="UP000192257"/>
    </source>
</evidence>
<sequence>MSVSVDMRHVAARTRAAARRRRQRLLSAGDNGAIVEYDSFTTFTSTSPSHRIPVPPRQALTRPLLFDYYKVITGKEPGLMQRDLRKEGYSYSWFTPASSEEREVIPKGKRRLGEALIAARKPLCELEEGVRGVFDSGHIYSPIFRSLSRNSGKKTILRDNDIDGKEEEGIQEEEDDYDDNNINTKVVFVRPVARELLSKERMMYDEMVRVAPKGREWDRQHALRHEVGRTAQEALIDSHIDTRYRRPGDYVRRNWRGDLLDARGRPMRVVSTLI</sequence>
<dbReference type="GeneID" id="39988965"/>
<keyword evidence="2" id="KW-1185">Reference proteome</keyword>
<reference evidence="1 2" key="1">
    <citation type="submission" date="2017-03" db="EMBL/GenBank/DDBJ databases">
        <title>An alternative strategy for trypanosome survival in the mammalian bloodstream revealed through genome and transcriptome analysis of the ubiquitous bovine parasite Trypanosoma (Megatrypanum) theileri.</title>
        <authorList>
            <person name="Kelly S."/>
            <person name="Ivens A."/>
            <person name="Mott A."/>
            <person name="O'Neill E."/>
            <person name="Emms D."/>
            <person name="Macleod O."/>
            <person name="Voorheis P."/>
            <person name="Matthews J."/>
            <person name="Matthews K."/>
            <person name="Carrington M."/>
        </authorList>
    </citation>
    <scope>NUCLEOTIDE SEQUENCE [LARGE SCALE GENOMIC DNA]</scope>
    <source>
        <strain evidence="1">Edinburgh</strain>
    </source>
</reference>
<dbReference type="VEuPathDB" id="TriTrypDB:TM35_000351320"/>
<proteinExistence type="predicted"/>
<organism evidence="1 2">
    <name type="scientific">Trypanosoma theileri</name>
    <dbReference type="NCBI Taxonomy" id="67003"/>
    <lineage>
        <taxon>Eukaryota</taxon>
        <taxon>Discoba</taxon>
        <taxon>Euglenozoa</taxon>
        <taxon>Kinetoplastea</taxon>
        <taxon>Metakinetoplastina</taxon>
        <taxon>Trypanosomatida</taxon>
        <taxon>Trypanosomatidae</taxon>
        <taxon>Trypanosoma</taxon>
    </lineage>
</organism>
<gene>
    <name evidence="1" type="ORF">TM35_000351320</name>
</gene>
<evidence type="ECO:0000313" key="1">
    <source>
        <dbReference type="EMBL" id="ORC85388.1"/>
    </source>
</evidence>
<dbReference type="Proteomes" id="UP000192257">
    <property type="component" value="Unassembled WGS sequence"/>
</dbReference>
<dbReference type="EMBL" id="NBCO01000035">
    <property type="protein sequence ID" value="ORC85388.1"/>
    <property type="molecule type" value="Genomic_DNA"/>
</dbReference>
<accession>A0A1X0NLH4</accession>
<dbReference type="RefSeq" id="XP_028879454.1">
    <property type="nucleotide sequence ID" value="XM_029029185.1"/>
</dbReference>
<dbReference type="AlphaFoldDB" id="A0A1X0NLH4"/>
<dbReference type="OrthoDB" id="273839at2759"/>
<protein>
    <submittedName>
        <fullName evidence="1">Uncharacterized protein</fullName>
    </submittedName>
</protein>